<evidence type="ECO:0000313" key="3">
    <source>
        <dbReference type="Proteomes" id="UP001338125"/>
    </source>
</evidence>
<evidence type="ECO:0000313" key="2">
    <source>
        <dbReference type="EMBL" id="KAK5994828.1"/>
    </source>
</evidence>
<protein>
    <submittedName>
        <fullName evidence="2">Uncharacterized protein</fullName>
    </submittedName>
</protein>
<gene>
    <name evidence="2" type="ORF">PT974_03214</name>
</gene>
<keyword evidence="3" id="KW-1185">Reference proteome</keyword>
<proteinExistence type="predicted"/>
<feature type="compositionally biased region" description="Basic and acidic residues" evidence="1">
    <location>
        <begin position="8"/>
        <end position="29"/>
    </location>
</feature>
<comment type="caution">
    <text evidence="2">The sequence shown here is derived from an EMBL/GenBank/DDBJ whole genome shotgun (WGS) entry which is preliminary data.</text>
</comment>
<dbReference type="Proteomes" id="UP001338125">
    <property type="component" value="Unassembled WGS sequence"/>
</dbReference>
<name>A0ABR0SRN5_9HYPO</name>
<accession>A0ABR0SRN5</accession>
<evidence type="ECO:0000256" key="1">
    <source>
        <dbReference type="SAM" id="MobiDB-lite"/>
    </source>
</evidence>
<organism evidence="2 3">
    <name type="scientific">Cladobotryum mycophilum</name>
    <dbReference type="NCBI Taxonomy" id="491253"/>
    <lineage>
        <taxon>Eukaryota</taxon>
        <taxon>Fungi</taxon>
        <taxon>Dikarya</taxon>
        <taxon>Ascomycota</taxon>
        <taxon>Pezizomycotina</taxon>
        <taxon>Sordariomycetes</taxon>
        <taxon>Hypocreomycetidae</taxon>
        <taxon>Hypocreales</taxon>
        <taxon>Hypocreaceae</taxon>
        <taxon>Cladobotryum</taxon>
    </lineage>
</organism>
<sequence length="116" mass="12752">MSSGGKINKNEQKRDYLRERQDILGREMEPPWGNAGSLNGSGQDYFKASNSQSHRPPVQPRKPAWPVEHQYGLASPRNSKIDPNLKSTSSESRIGSFGLPNQLKSLSSVGNIFGGI</sequence>
<dbReference type="EMBL" id="JAVFKD010000004">
    <property type="protein sequence ID" value="KAK5994828.1"/>
    <property type="molecule type" value="Genomic_DNA"/>
</dbReference>
<feature type="compositionally biased region" description="Polar residues" evidence="1">
    <location>
        <begin position="36"/>
        <end position="54"/>
    </location>
</feature>
<feature type="region of interest" description="Disordered" evidence="1">
    <location>
        <begin position="1"/>
        <end position="100"/>
    </location>
</feature>
<reference evidence="2 3" key="1">
    <citation type="submission" date="2024-01" db="EMBL/GenBank/DDBJ databases">
        <title>Complete genome of Cladobotryum mycophilum ATHUM6906.</title>
        <authorList>
            <person name="Christinaki A.C."/>
            <person name="Myridakis A.I."/>
            <person name="Kouvelis V.N."/>
        </authorList>
    </citation>
    <scope>NUCLEOTIDE SEQUENCE [LARGE SCALE GENOMIC DNA]</scope>
    <source>
        <strain evidence="2 3">ATHUM6906</strain>
    </source>
</reference>